<organism evidence="1 2">
    <name type="scientific">Melastoma candidum</name>
    <dbReference type="NCBI Taxonomy" id="119954"/>
    <lineage>
        <taxon>Eukaryota</taxon>
        <taxon>Viridiplantae</taxon>
        <taxon>Streptophyta</taxon>
        <taxon>Embryophyta</taxon>
        <taxon>Tracheophyta</taxon>
        <taxon>Spermatophyta</taxon>
        <taxon>Magnoliopsida</taxon>
        <taxon>eudicotyledons</taxon>
        <taxon>Gunneridae</taxon>
        <taxon>Pentapetalae</taxon>
        <taxon>rosids</taxon>
        <taxon>malvids</taxon>
        <taxon>Myrtales</taxon>
        <taxon>Melastomataceae</taxon>
        <taxon>Melastomatoideae</taxon>
        <taxon>Melastomateae</taxon>
        <taxon>Melastoma</taxon>
    </lineage>
</organism>
<comment type="caution">
    <text evidence="1">The sequence shown here is derived from an EMBL/GenBank/DDBJ whole genome shotgun (WGS) entry which is preliminary data.</text>
</comment>
<keyword evidence="2" id="KW-1185">Reference proteome</keyword>
<reference evidence="2" key="1">
    <citation type="journal article" date="2023" name="Front. Plant Sci.">
        <title>Chromosomal-level genome assembly of Melastoma candidum provides insights into trichome evolution.</title>
        <authorList>
            <person name="Zhong Y."/>
            <person name="Wu W."/>
            <person name="Sun C."/>
            <person name="Zou P."/>
            <person name="Liu Y."/>
            <person name="Dai S."/>
            <person name="Zhou R."/>
        </authorList>
    </citation>
    <scope>NUCLEOTIDE SEQUENCE [LARGE SCALE GENOMIC DNA]</scope>
</reference>
<accession>A0ACB9N1E8</accession>
<evidence type="ECO:0000313" key="2">
    <source>
        <dbReference type="Proteomes" id="UP001057402"/>
    </source>
</evidence>
<dbReference type="Proteomes" id="UP001057402">
    <property type="component" value="Chromosome 8"/>
</dbReference>
<proteinExistence type="predicted"/>
<dbReference type="EMBL" id="CM042887">
    <property type="protein sequence ID" value="KAI4330388.1"/>
    <property type="molecule type" value="Genomic_DNA"/>
</dbReference>
<name>A0ACB9N1E8_9MYRT</name>
<evidence type="ECO:0000313" key="1">
    <source>
        <dbReference type="EMBL" id="KAI4330388.1"/>
    </source>
</evidence>
<protein>
    <submittedName>
        <fullName evidence="1">Uncharacterized protein</fullName>
    </submittedName>
</protein>
<gene>
    <name evidence="1" type="ORF">MLD38_028679</name>
</gene>
<sequence>MEKKPAILMVMYIKRRVRWEHTCSRRLRAILLRVGGFNASLPRDSFLLPKTSPHDKRAWVAVFGSFAQLHVKRRGKVGMPFKTRKRCPRPRNDACHLLISTPIWLLEEAIQVETERSKGPHLFLVKYVTLL</sequence>